<dbReference type="GO" id="GO:0072423">
    <property type="term" value="P:response to DNA damage checkpoint signaling"/>
    <property type="evidence" value="ECO:0007669"/>
    <property type="project" value="InterPro"/>
</dbReference>
<feature type="region of interest" description="Disordered" evidence="1">
    <location>
        <begin position="228"/>
        <end position="290"/>
    </location>
</feature>
<dbReference type="InterPro" id="IPR032675">
    <property type="entry name" value="LRR_dom_sf"/>
</dbReference>
<gene>
    <name evidence="2" type="ORF">ZEAMMB73_Zm00001d052082</name>
</gene>
<reference evidence="2" key="1">
    <citation type="submission" date="2015-12" db="EMBL/GenBank/DDBJ databases">
        <title>Update maize B73 reference genome by single molecule sequencing technologies.</title>
        <authorList>
            <consortium name="Maize Genome Sequencing Project"/>
            <person name="Ware D."/>
        </authorList>
    </citation>
    <scope>NUCLEOTIDE SEQUENCE</scope>
    <source>
        <tissue evidence="2">Seedling</tissue>
    </source>
</reference>
<protein>
    <submittedName>
        <fullName evidence="2">Protein TONSOKU</fullName>
    </submittedName>
</protein>
<dbReference type="Gene3D" id="3.80.10.10">
    <property type="entry name" value="Ribonuclease Inhibitor"/>
    <property type="match status" value="1"/>
</dbReference>
<feature type="compositionally biased region" description="Polar residues" evidence="1">
    <location>
        <begin position="233"/>
        <end position="251"/>
    </location>
</feature>
<dbReference type="SUPFAM" id="SSF52047">
    <property type="entry name" value="RNI-like"/>
    <property type="match status" value="1"/>
</dbReference>
<dbReference type="InterPro" id="IPR044227">
    <property type="entry name" value="TONSOKU"/>
</dbReference>
<dbReference type="AlphaFoldDB" id="A0A1D6QD56"/>
<name>A0A1D6QD56_MAIZE</name>
<dbReference type="GO" id="GO:0040029">
    <property type="term" value="P:epigenetic regulation of gene expression"/>
    <property type="evidence" value="ECO:0007669"/>
    <property type="project" value="InterPro"/>
</dbReference>
<organism evidence="2">
    <name type="scientific">Zea mays</name>
    <name type="common">Maize</name>
    <dbReference type="NCBI Taxonomy" id="4577"/>
    <lineage>
        <taxon>Eukaryota</taxon>
        <taxon>Viridiplantae</taxon>
        <taxon>Streptophyta</taxon>
        <taxon>Embryophyta</taxon>
        <taxon>Tracheophyta</taxon>
        <taxon>Spermatophyta</taxon>
        <taxon>Magnoliopsida</taxon>
        <taxon>Liliopsida</taxon>
        <taxon>Poales</taxon>
        <taxon>Poaceae</taxon>
        <taxon>PACMAD clade</taxon>
        <taxon>Panicoideae</taxon>
        <taxon>Andropogonodae</taxon>
        <taxon>Andropogoneae</taxon>
        <taxon>Tripsacinae</taxon>
        <taxon>Zea</taxon>
    </lineage>
</organism>
<proteinExistence type="predicted"/>
<dbReference type="FunFam" id="3.80.10.10:FF:002801">
    <property type="entry name" value="Predicted protein"/>
    <property type="match status" value="1"/>
</dbReference>
<dbReference type="InParanoid" id="A0A1D6QD56"/>
<dbReference type="PANTHER" id="PTHR47684">
    <property type="entry name" value="PROTEIN TONSOKU"/>
    <property type="match status" value="1"/>
</dbReference>
<dbReference type="FunCoup" id="A0A1D6QD56">
    <property type="interactions" value="657"/>
</dbReference>
<dbReference type="EMBL" id="CM000780">
    <property type="protein sequence ID" value="AQK56135.1"/>
    <property type="molecule type" value="Genomic_DNA"/>
</dbReference>
<evidence type="ECO:0000256" key="1">
    <source>
        <dbReference type="SAM" id="MobiDB-lite"/>
    </source>
</evidence>
<accession>A0A1D6QD56</accession>
<dbReference type="SMR" id="A0A1D6QD56"/>
<evidence type="ECO:0000313" key="2">
    <source>
        <dbReference type="EMBL" id="AQK56135.1"/>
    </source>
</evidence>
<dbReference type="SMART" id="SM00368">
    <property type="entry name" value="LRR_RI"/>
    <property type="match status" value="3"/>
</dbReference>
<sequence length="377" mass="41290">MRYPLFIMMSSSLLNRSGVDVVIDGNQTVERLQHIFASSSHTYGGLTLDLHCNRLGPTALFQHFIAECRAGSITSRTVQKMTDALHEESVFPHLSLGLLLGGTSIGPVETTRLTEALSCTSQDFLGWSCLIVGFTTPDFTQICTNLSRINILELNLGGNPINLEGCDAVQRMLVNPQCSIRSLSLDKCNLGLAGIVRVIQSLPENSQLEELRVSKNTNLALETTTKYDEDMQEVSTASEQKQCNDPETTNDIAPGNIDFANMQVPDSEDEADNDAHRARSGSRRSCASSSQKNSYSSCQMIEELAKALISAKQLMVLDLSCNGLSEEAVQSLYSAWASVPRGDGMARKHVNKEVVHFSVDGMRCCGLKPCCRRDLQM</sequence>
<dbReference type="GO" id="GO:0009933">
    <property type="term" value="P:meristem structural organization"/>
    <property type="evidence" value="ECO:0007669"/>
    <property type="project" value="InterPro"/>
</dbReference>
<dbReference type="PANTHER" id="PTHR47684:SF1">
    <property type="entry name" value="PROTEIN TONSOKU"/>
    <property type="match status" value="1"/>
</dbReference>
<dbReference type="GO" id="GO:0005634">
    <property type="term" value="C:nucleus"/>
    <property type="evidence" value="ECO:0007669"/>
    <property type="project" value="InterPro"/>
</dbReference>
<dbReference type="IntAct" id="A0A1D6QD56">
    <property type="interactions" value="1"/>
</dbReference>
<dbReference type="STRING" id="4577.A0A1D6QD56"/>
<dbReference type="OMA" id="CHLKILM"/>